<reference evidence="1" key="1">
    <citation type="journal article" date="2020" name="Phytopathology">
        <title>Genome Sequence Resources of Colletotrichum truncatum, C. plurivorum, C. musicola, and C. sojae: Four Species Pathogenic to Soybean (Glycine max).</title>
        <authorList>
            <person name="Rogerio F."/>
            <person name="Boufleur T.R."/>
            <person name="Ciampi-Guillardi M."/>
            <person name="Sukno S.A."/>
            <person name="Thon M.R."/>
            <person name="Massola Junior N.S."/>
            <person name="Baroncelli R."/>
        </authorList>
    </citation>
    <scope>NUCLEOTIDE SEQUENCE</scope>
    <source>
        <strain evidence="1">LFN0074</strain>
    </source>
</reference>
<dbReference type="EMBL" id="WIGM01000482">
    <property type="protein sequence ID" value="KAF6823997.1"/>
    <property type="molecule type" value="Genomic_DNA"/>
</dbReference>
<name>A0A8H6N885_9PEZI</name>
<dbReference type="AlphaFoldDB" id="A0A8H6N885"/>
<comment type="caution">
    <text evidence="1">The sequence shown here is derived from an EMBL/GenBank/DDBJ whole genome shotgun (WGS) entry which is preliminary data.</text>
</comment>
<evidence type="ECO:0000313" key="1">
    <source>
        <dbReference type="EMBL" id="KAF6823997.1"/>
    </source>
</evidence>
<keyword evidence="2" id="KW-1185">Reference proteome</keyword>
<protein>
    <submittedName>
        <fullName evidence="1">Uncharacterized protein</fullName>
    </submittedName>
</protein>
<proteinExistence type="predicted"/>
<organism evidence="1 2">
    <name type="scientific">Colletotrichum musicola</name>
    <dbReference type="NCBI Taxonomy" id="2175873"/>
    <lineage>
        <taxon>Eukaryota</taxon>
        <taxon>Fungi</taxon>
        <taxon>Dikarya</taxon>
        <taxon>Ascomycota</taxon>
        <taxon>Pezizomycotina</taxon>
        <taxon>Sordariomycetes</taxon>
        <taxon>Hypocreomycetidae</taxon>
        <taxon>Glomerellales</taxon>
        <taxon>Glomerellaceae</taxon>
        <taxon>Colletotrichum</taxon>
        <taxon>Colletotrichum orchidearum species complex</taxon>
    </lineage>
</organism>
<gene>
    <name evidence="1" type="ORF">CMUS01_10437</name>
</gene>
<sequence length="127" mass="13840">MREFFSRINEGGGGAAAVEGMFEPQDARAIRFARTIAWPLSEAALNLHGVNLGAEADTLLARVAYHDEPYLRNMAQKPPESYTIARKTFMPFPLGSYLESYGAIVPTSAPTAGKGHMETLGKTRHSN</sequence>
<accession>A0A8H6N885</accession>
<evidence type="ECO:0000313" key="2">
    <source>
        <dbReference type="Proteomes" id="UP000639643"/>
    </source>
</evidence>
<dbReference type="Proteomes" id="UP000639643">
    <property type="component" value="Unassembled WGS sequence"/>
</dbReference>